<evidence type="ECO:0000256" key="2">
    <source>
        <dbReference type="ARBA" id="ARBA00022527"/>
    </source>
</evidence>
<comment type="similarity">
    <text evidence="1">Belongs to the protein kinase superfamily. CMGC Ser/Thr protein kinase family. GSK-3 subfamily.</text>
</comment>
<keyword evidence="2" id="KW-0723">Serine/threonine-protein kinase</keyword>
<evidence type="ECO:0000259" key="7">
    <source>
        <dbReference type="PROSITE" id="PS50011"/>
    </source>
</evidence>
<dbReference type="Pfam" id="PF00069">
    <property type="entry name" value="Pkinase"/>
    <property type="match status" value="1"/>
</dbReference>
<dbReference type="GO" id="GO:0005524">
    <property type="term" value="F:ATP binding"/>
    <property type="evidence" value="ECO:0007669"/>
    <property type="project" value="UniProtKB-KW"/>
</dbReference>
<accession>A0A834HIG9</accession>
<dbReference type="PANTHER" id="PTHR24057">
    <property type="entry name" value="GLYCOGEN SYNTHASE KINASE-3 ALPHA"/>
    <property type="match status" value="1"/>
</dbReference>
<dbReference type="SUPFAM" id="SSF56112">
    <property type="entry name" value="Protein kinase-like (PK-like)"/>
    <property type="match status" value="1"/>
</dbReference>
<name>A0A834HIG9_RHOSS</name>
<keyword evidence="10" id="KW-1185">Reference proteome</keyword>
<reference evidence="9" key="1">
    <citation type="submission" date="2019-11" db="EMBL/GenBank/DDBJ databases">
        <authorList>
            <person name="Liu Y."/>
            <person name="Hou J."/>
            <person name="Li T.-Q."/>
            <person name="Guan C.-H."/>
            <person name="Wu X."/>
            <person name="Wu H.-Z."/>
            <person name="Ling F."/>
            <person name="Zhang R."/>
            <person name="Shi X.-G."/>
            <person name="Ren J.-P."/>
            <person name="Chen E.-F."/>
            <person name="Sun J.-M."/>
        </authorList>
    </citation>
    <scope>NUCLEOTIDE SEQUENCE</scope>
    <source>
        <strain evidence="9">Adult_tree_wgs_1</strain>
        <tissue evidence="9">Leaves</tissue>
    </source>
</reference>
<dbReference type="InterPro" id="IPR000719">
    <property type="entry name" value="Prot_kinase_dom"/>
</dbReference>
<dbReference type="Proteomes" id="UP000626092">
    <property type="component" value="Unassembled WGS sequence"/>
</dbReference>
<evidence type="ECO:0000313" key="9">
    <source>
        <dbReference type="EMBL" id="KAF7154448.1"/>
    </source>
</evidence>
<dbReference type="GO" id="GO:0007165">
    <property type="term" value="P:signal transduction"/>
    <property type="evidence" value="ECO:0007669"/>
    <property type="project" value="TreeGrafter"/>
</dbReference>
<dbReference type="GO" id="GO:0030170">
    <property type="term" value="F:pyridoxal phosphate binding"/>
    <property type="evidence" value="ECO:0007669"/>
    <property type="project" value="InterPro"/>
</dbReference>
<keyword evidence="4" id="KW-0547">Nucleotide-binding</keyword>
<evidence type="ECO:0000256" key="4">
    <source>
        <dbReference type="ARBA" id="ARBA00022741"/>
    </source>
</evidence>
<evidence type="ECO:0008006" key="11">
    <source>
        <dbReference type="Google" id="ProtNLM"/>
    </source>
</evidence>
<sequence>MASVGVAPASGLREFQMVGVDRLPEEMNDMKIRDDKEMEATVVDGNGTETGYIIVTTIGGRNGQPKQTINYRSERIVGPGSFGVVFQAKCLETGESVAIKKVLQAKRYKNRELLTMCLLDHPNLVSSKHCVFSTTEKDELYLNLVLEYVPETIHHIACELSGDFSGDEFGDLGVLAYANDHEGLEGLPIQVNPMRFRPNLVISGGVEHHAEDEGRSLKIGNEIFLLFVACNCCLMINLNSQEGEVRRSKEPLATLASYRRVKGKTWIHGFRIQLWCCPPRADPSRKPVGEFGDSMDILGGSRRQYRSLLNGYPLTSVVNLFKFAIMCVEDESVERPTMREVMHMPTNPPQSATAPPLFTLQYFGAATFSWRGMHSRVRSRSLLLLFPSQSHG</sequence>
<keyword evidence="3" id="KW-0808">Transferase</keyword>
<dbReference type="GO" id="GO:0005737">
    <property type="term" value="C:cytoplasm"/>
    <property type="evidence" value="ECO:0007669"/>
    <property type="project" value="TreeGrafter"/>
</dbReference>
<dbReference type="InterPro" id="IPR005302">
    <property type="entry name" value="MoCF_Sase_C"/>
</dbReference>
<dbReference type="GO" id="GO:0030151">
    <property type="term" value="F:molybdenum ion binding"/>
    <property type="evidence" value="ECO:0007669"/>
    <property type="project" value="InterPro"/>
</dbReference>
<comment type="caution">
    <text evidence="9">The sequence shown here is derived from an EMBL/GenBank/DDBJ whole genome shotgun (WGS) entry which is preliminary data.</text>
</comment>
<feature type="domain" description="MOSC" evidence="8">
    <location>
        <begin position="100"/>
        <end position="298"/>
    </location>
</feature>
<evidence type="ECO:0000256" key="3">
    <source>
        <dbReference type="ARBA" id="ARBA00022679"/>
    </source>
</evidence>
<dbReference type="OrthoDB" id="1720574at2759"/>
<dbReference type="GO" id="GO:0005634">
    <property type="term" value="C:nucleus"/>
    <property type="evidence" value="ECO:0007669"/>
    <property type="project" value="TreeGrafter"/>
</dbReference>
<dbReference type="EMBL" id="WJXA01000001">
    <property type="protein sequence ID" value="KAF7154448.1"/>
    <property type="molecule type" value="Genomic_DNA"/>
</dbReference>
<dbReference type="GO" id="GO:0004674">
    <property type="term" value="F:protein serine/threonine kinase activity"/>
    <property type="evidence" value="ECO:0007669"/>
    <property type="project" value="UniProtKB-KW"/>
</dbReference>
<evidence type="ECO:0000259" key="8">
    <source>
        <dbReference type="PROSITE" id="PS51340"/>
    </source>
</evidence>
<evidence type="ECO:0000256" key="5">
    <source>
        <dbReference type="ARBA" id="ARBA00022777"/>
    </source>
</evidence>
<dbReference type="PANTHER" id="PTHR24057:SF0">
    <property type="entry name" value="PROTEIN KINASE SHAGGY-RELATED"/>
    <property type="match status" value="1"/>
</dbReference>
<dbReference type="Pfam" id="PF03473">
    <property type="entry name" value="MOSC"/>
    <property type="match status" value="1"/>
</dbReference>
<dbReference type="InterPro" id="IPR050591">
    <property type="entry name" value="GSK-3"/>
</dbReference>
<protein>
    <recommendedName>
        <fullName evidence="11">Protein kinase domain-containing protein</fullName>
    </recommendedName>
</protein>
<gene>
    <name evidence="9" type="ORF">RHSIM_Rhsim01G0117700</name>
</gene>
<dbReference type="GO" id="GO:0030154">
    <property type="term" value="P:cell differentiation"/>
    <property type="evidence" value="ECO:0007669"/>
    <property type="project" value="TreeGrafter"/>
</dbReference>
<proteinExistence type="inferred from homology"/>
<evidence type="ECO:0000313" key="10">
    <source>
        <dbReference type="Proteomes" id="UP000626092"/>
    </source>
</evidence>
<organism evidence="9 10">
    <name type="scientific">Rhododendron simsii</name>
    <name type="common">Sims's rhododendron</name>
    <dbReference type="NCBI Taxonomy" id="118357"/>
    <lineage>
        <taxon>Eukaryota</taxon>
        <taxon>Viridiplantae</taxon>
        <taxon>Streptophyta</taxon>
        <taxon>Embryophyta</taxon>
        <taxon>Tracheophyta</taxon>
        <taxon>Spermatophyta</taxon>
        <taxon>Magnoliopsida</taxon>
        <taxon>eudicotyledons</taxon>
        <taxon>Gunneridae</taxon>
        <taxon>Pentapetalae</taxon>
        <taxon>asterids</taxon>
        <taxon>Ericales</taxon>
        <taxon>Ericaceae</taxon>
        <taxon>Ericoideae</taxon>
        <taxon>Rhodoreae</taxon>
        <taxon>Rhododendron</taxon>
    </lineage>
</organism>
<feature type="domain" description="Protein kinase" evidence="7">
    <location>
        <begin position="71"/>
        <end position="392"/>
    </location>
</feature>
<dbReference type="SMART" id="SM00220">
    <property type="entry name" value="S_TKc"/>
    <property type="match status" value="1"/>
</dbReference>
<dbReference type="AlphaFoldDB" id="A0A834HIG9"/>
<keyword evidence="6" id="KW-0067">ATP-binding</keyword>
<dbReference type="PROSITE" id="PS50011">
    <property type="entry name" value="PROTEIN_KINASE_DOM"/>
    <property type="match status" value="1"/>
</dbReference>
<dbReference type="Gene3D" id="3.30.200.20">
    <property type="entry name" value="Phosphorylase Kinase, domain 1"/>
    <property type="match status" value="1"/>
</dbReference>
<dbReference type="InterPro" id="IPR011009">
    <property type="entry name" value="Kinase-like_dom_sf"/>
</dbReference>
<dbReference type="PROSITE" id="PS51340">
    <property type="entry name" value="MOSC"/>
    <property type="match status" value="1"/>
</dbReference>
<evidence type="ECO:0000256" key="6">
    <source>
        <dbReference type="ARBA" id="ARBA00022840"/>
    </source>
</evidence>
<dbReference type="FunFam" id="3.30.200.20:FF:000009">
    <property type="entry name" value="Glycogen synthase kinase-3 beta"/>
    <property type="match status" value="1"/>
</dbReference>
<evidence type="ECO:0000256" key="1">
    <source>
        <dbReference type="ARBA" id="ARBA00005527"/>
    </source>
</evidence>
<keyword evidence="5" id="KW-0418">Kinase</keyword>